<gene>
    <name evidence="2" type="ORF">NIES806_41120</name>
</gene>
<dbReference type="SMART" id="SM00966">
    <property type="entry name" value="SpoVT_AbrB"/>
    <property type="match status" value="1"/>
</dbReference>
<dbReference type="InterPro" id="IPR039052">
    <property type="entry name" value="Antitox_PemI-like"/>
</dbReference>
<evidence type="ECO:0000259" key="1">
    <source>
        <dbReference type="SMART" id="SM00966"/>
    </source>
</evidence>
<accession>A0A1Z4V8H8</accession>
<keyword evidence="3" id="KW-1185">Reference proteome</keyword>
<dbReference type="SUPFAM" id="SSF89447">
    <property type="entry name" value="AbrB/MazE/MraZ-like"/>
    <property type="match status" value="1"/>
</dbReference>
<evidence type="ECO:0000313" key="2">
    <source>
        <dbReference type="EMBL" id="BAZ87880.1"/>
    </source>
</evidence>
<dbReference type="InterPro" id="IPR037914">
    <property type="entry name" value="SpoVT-AbrB_sf"/>
</dbReference>
<sequence length="79" mass="9088">MKSQIGRWGNSLALRIPKYIADELALSINDEVDCRIEQGQLMVRPVQKFPKYTLSQLLSQDLEPEAEIDWGKPTGNEEW</sequence>
<dbReference type="EMBL" id="AP018316">
    <property type="protein sequence ID" value="BAZ87880.1"/>
    <property type="molecule type" value="Genomic_DNA"/>
</dbReference>
<feature type="domain" description="SpoVT-AbrB" evidence="1">
    <location>
        <begin position="6"/>
        <end position="51"/>
    </location>
</feature>
<protein>
    <submittedName>
        <fullName evidence="2">Cell growth regulatory protein</fullName>
    </submittedName>
</protein>
<dbReference type="OrthoDB" id="9795766at2"/>
<dbReference type="Gene3D" id="2.10.260.10">
    <property type="match status" value="1"/>
</dbReference>
<dbReference type="KEGG" id="dcm:NIES806_41120"/>
<evidence type="ECO:0000313" key="3">
    <source>
        <dbReference type="Proteomes" id="UP000218702"/>
    </source>
</evidence>
<organism evidence="2 3">
    <name type="scientific">Dolichospermum compactum NIES-806</name>
    <dbReference type="NCBI Taxonomy" id="1973481"/>
    <lineage>
        <taxon>Bacteria</taxon>
        <taxon>Bacillati</taxon>
        <taxon>Cyanobacteriota</taxon>
        <taxon>Cyanophyceae</taxon>
        <taxon>Nostocales</taxon>
        <taxon>Aphanizomenonaceae</taxon>
        <taxon>Dolichospermum</taxon>
        <taxon>Dolichospermum compactum</taxon>
    </lineage>
</organism>
<dbReference type="Pfam" id="PF04014">
    <property type="entry name" value="MazE_antitoxin"/>
    <property type="match status" value="1"/>
</dbReference>
<proteinExistence type="predicted"/>
<dbReference type="PANTHER" id="PTHR40516">
    <property type="entry name" value="ANTITOXIN CHPS-RELATED"/>
    <property type="match status" value="1"/>
</dbReference>
<dbReference type="RefSeq" id="WP_027402546.1">
    <property type="nucleotide sequence ID" value="NZ_AP018316.1"/>
</dbReference>
<dbReference type="AlphaFoldDB" id="A0A1Z4V8H8"/>
<dbReference type="InterPro" id="IPR007159">
    <property type="entry name" value="SpoVT-AbrB_dom"/>
</dbReference>
<dbReference type="GO" id="GO:0003677">
    <property type="term" value="F:DNA binding"/>
    <property type="evidence" value="ECO:0007669"/>
    <property type="project" value="InterPro"/>
</dbReference>
<reference evidence="2 3" key="1">
    <citation type="submission" date="2017-06" db="EMBL/GenBank/DDBJ databases">
        <title>Genome sequencing of cyanobaciteial culture collection at National Institute for Environmental Studies (NIES).</title>
        <authorList>
            <person name="Hirose Y."/>
            <person name="Shimura Y."/>
            <person name="Fujisawa T."/>
            <person name="Nakamura Y."/>
            <person name="Kawachi M."/>
        </authorList>
    </citation>
    <scope>NUCLEOTIDE SEQUENCE [LARGE SCALE GENOMIC DNA]</scope>
    <source>
        <strain evidence="2 3">NIES-806</strain>
    </source>
</reference>
<dbReference type="PANTHER" id="PTHR40516:SF1">
    <property type="entry name" value="ANTITOXIN CHPS-RELATED"/>
    <property type="match status" value="1"/>
</dbReference>
<dbReference type="GO" id="GO:0097351">
    <property type="term" value="F:toxin sequestering activity"/>
    <property type="evidence" value="ECO:0007669"/>
    <property type="project" value="InterPro"/>
</dbReference>
<dbReference type="Proteomes" id="UP000218702">
    <property type="component" value="Chromosome"/>
</dbReference>
<name>A0A1Z4V8H8_9CYAN</name>